<protein>
    <submittedName>
        <fullName evidence="11">ABC transporter ATP-binding protein</fullName>
    </submittedName>
</protein>
<dbReference type="InterPro" id="IPR017871">
    <property type="entry name" value="ABC_transporter-like_CS"/>
</dbReference>
<dbReference type="Pfam" id="PF00005">
    <property type="entry name" value="ABC_tran"/>
    <property type="match status" value="1"/>
</dbReference>
<dbReference type="Proteomes" id="UP000636458">
    <property type="component" value="Unassembled WGS sequence"/>
</dbReference>
<comment type="subcellular location">
    <subcellularLocation>
        <location evidence="1">Cell membrane</location>
        <topology evidence="1">Peripheral membrane protein</topology>
    </subcellularLocation>
</comment>
<dbReference type="PANTHER" id="PTHR43297:SF14">
    <property type="entry name" value="ATPASE AAA-TYPE CORE DOMAIN-CONTAINING PROTEIN"/>
    <property type="match status" value="1"/>
</dbReference>
<evidence type="ECO:0000256" key="9">
    <source>
        <dbReference type="ARBA" id="ARBA00023136"/>
    </source>
</evidence>
<reference evidence="11" key="1">
    <citation type="submission" date="2021-01" db="EMBL/GenBank/DDBJ databases">
        <title>Lacisediminihabitans sp. nov. strain G11-30, isolated from Antarctic Soil.</title>
        <authorList>
            <person name="Li J."/>
        </authorList>
    </citation>
    <scope>NUCLEOTIDE SEQUENCE</scope>
    <source>
        <strain evidence="11">G11-30</strain>
    </source>
</reference>
<dbReference type="GO" id="GO:0005524">
    <property type="term" value="F:ATP binding"/>
    <property type="evidence" value="ECO:0007669"/>
    <property type="project" value="UniProtKB-KW"/>
</dbReference>
<accession>A0A934SLA3</accession>
<evidence type="ECO:0000256" key="4">
    <source>
        <dbReference type="ARBA" id="ARBA00022475"/>
    </source>
</evidence>
<keyword evidence="12" id="KW-1185">Reference proteome</keyword>
<dbReference type="InterPro" id="IPR003593">
    <property type="entry name" value="AAA+_ATPase"/>
</dbReference>
<comment type="similarity">
    <text evidence="2">Belongs to the ABC transporter superfamily.</text>
</comment>
<evidence type="ECO:0000256" key="3">
    <source>
        <dbReference type="ARBA" id="ARBA00022448"/>
    </source>
</evidence>
<dbReference type="Gene3D" id="3.40.50.300">
    <property type="entry name" value="P-loop containing nucleotide triphosphate hydrolases"/>
    <property type="match status" value="1"/>
</dbReference>
<dbReference type="GO" id="GO:0005886">
    <property type="term" value="C:plasma membrane"/>
    <property type="evidence" value="ECO:0007669"/>
    <property type="project" value="UniProtKB-SubCell"/>
</dbReference>
<evidence type="ECO:0000259" key="10">
    <source>
        <dbReference type="PROSITE" id="PS50893"/>
    </source>
</evidence>
<evidence type="ECO:0000313" key="11">
    <source>
        <dbReference type="EMBL" id="MBK4347454.1"/>
    </source>
</evidence>
<dbReference type="InterPro" id="IPR050388">
    <property type="entry name" value="ABC_Ni/Peptide_Import"/>
</dbReference>
<dbReference type="CDD" id="cd03257">
    <property type="entry name" value="ABC_NikE_OppD_transporters"/>
    <property type="match status" value="1"/>
</dbReference>
<keyword evidence="9" id="KW-0472">Membrane</keyword>
<keyword evidence="6" id="KW-0547">Nucleotide-binding</keyword>
<evidence type="ECO:0000256" key="8">
    <source>
        <dbReference type="ARBA" id="ARBA00022967"/>
    </source>
</evidence>
<dbReference type="EMBL" id="JAEPES010000002">
    <property type="protein sequence ID" value="MBK4347454.1"/>
    <property type="molecule type" value="Genomic_DNA"/>
</dbReference>
<keyword evidence="8" id="KW-1278">Translocase</keyword>
<dbReference type="GO" id="GO:0016887">
    <property type="term" value="F:ATP hydrolysis activity"/>
    <property type="evidence" value="ECO:0007669"/>
    <property type="project" value="InterPro"/>
</dbReference>
<sequence>MSLTVTDLSIKIGGRTVVDHLSFRVADGARFGIIGESGSGKSLTALAVLGLLPDAATATGSILLTIDGGEEIELLGRDDRELAHIRGSEIGMVFQEPRTALNPLRRVGRQIGEPLRIHDRLSKREADQRAIELARDVLLPEPERLLKRYPHELSGGQRQRVAIAMAIARSPSLIIADEPTTALDVTIQAEILELFDELVTTTGASLIFVTHDLAVLAEVATDVVVLSHGAAVESGPVADIVRAPQHPVTQGLLAAARATSWTPGGVA</sequence>
<dbReference type="RefSeq" id="WP_200555803.1">
    <property type="nucleotide sequence ID" value="NZ_JAEPES010000002.1"/>
</dbReference>
<keyword evidence="3" id="KW-0813">Transport</keyword>
<evidence type="ECO:0000256" key="6">
    <source>
        <dbReference type="ARBA" id="ARBA00022741"/>
    </source>
</evidence>
<gene>
    <name evidence="11" type="ORF">IV501_07400</name>
</gene>
<evidence type="ECO:0000256" key="5">
    <source>
        <dbReference type="ARBA" id="ARBA00022519"/>
    </source>
</evidence>
<evidence type="ECO:0000313" key="12">
    <source>
        <dbReference type="Proteomes" id="UP000636458"/>
    </source>
</evidence>
<feature type="domain" description="ABC transporter" evidence="10">
    <location>
        <begin position="3"/>
        <end position="253"/>
    </location>
</feature>
<evidence type="ECO:0000256" key="2">
    <source>
        <dbReference type="ARBA" id="ARBA00005417"/>
    </source>
</evidence>
<dbReference type="InterPro" id="IPR003439">
    <property type="entry name" value="ABC_transporter-like_ATP-bd"/>
</dbReference>
<proteinExistence type="inferred from homology"/>
<keyword evidence="4" id="KW-1003">Cell membrane</keyword>
<keyword evidence="7 11" id="KW-0067">ATP-binding</keyword>
<dbReference type="InterPro" id="IPR027417">
    <property type="entry name" value="P-loop_NTPase"/>
</dbReference>
<dbReference type="PANTHER" id="PTHR43297">
    <property type="entry name" value="OLIGOPEPTIDE TRANSPORT ATP-BINDING PROTEIN APPD"/>
    <property type="match status" value="1"/>
</dbReference>
<dbReference type="SMART" id="SM00382">
    <property type="entry name" value="AAA"/>
    <property type="match status" value="1"/>
</dbReference>
<dbReference type="SUPFAM" id="SSF52540">
    <property type="entry name" value="P-loop containing nucleoside triphosphate hydrolases"/>
    <property type="match status" value="1"/>
</dbReference>
<dbReference type="PROSITE" id="PS50893">
    <property type="entry name" value="ABC_TRANSPORTER_2"/>
    <property type="match status" value="1"/>
</dbReference>
<comment type="caution">
    <text evidence="11">The sequence shown here is derived from an EMBL/GenBank/DDBJ whole genome shotgun (WGS) entry which is preliminary data.</text>
</comment>
<evidence type="ECO:0000256" key="1">
    <source>
        <dbReference type="ARBA" id="ARBA00004202"/>
    </source>
</evidence>
<keyword evidence="5" id="KW-0997">Cell inner membrane</keyword>
<organism evidence="11 12">
    <name type="scientific">Lacisediminihabitans changchengi</name>
    <dbReference type="NCBI Taxonomy" id="2787634"/>
    <lineage>
        <taxon>Bacteria</taxon>
        <taxon>Bacillati</taxon>
        <taxon>Actinomycetota</taxon>
        <taxon>Actinomycetes</taxon>
        <taxon>Micrococcales</taxon>
        <taxon>Microbacteriaceae</taxon>
        <taxon>Lacisediminihabitans</taxon>
    </lineage>
</organism>
<dbReference type="AlphaFoldDB" id="A0A934SLA3"/>
<name>A0A934SLA3_9MICO</name>
<dbReference type="PROSITE" id="PS00211">
    <property type="entry name" value="ABC_TRANSPORTER_1"/>
    <property type="match status" value="1"/>
</dbReference>
<evidence type="ECO:0000256" key="7">
    <source>
        <dbReference type="ARBA" id="ARBA00022840"/>
    </source>
</evidence>